<dbReference type="AlphaFoldDB" id="I4AJF7"/>
<evidence type="ECO:0000259" key="12">
    <source>
        <dbReference type="Pfam" id="PF01225"/>
    </source>
</evidence>
<evidence type="ECO:0000313" key="16">
    <source>
        <dbReference type="Proteomes" id="UP000006054"/>
    </source>
</evidence>
<dbReference type="eggNOG" id="COG0770">
    <property type="taxonomic scope" value="Bacteria"/>
</dbReference>
<feature type="domain" description="Mur ligase N-terminal catalytic" evidence="12">
    <location>
        <begin position="16"/>
        <end position="97"/>
    </location>
</feature>
<keyword evidence="4 10" id="KW-0547">Nucleotide-binding</keyword>
<dbReference type="InterPro" id="IPR013221">
    <property type="entry name" value="Mur_ligase_cen"/>
</dbReference>
<dbReference type="UniPathway" id="UPA00219"/>
<dbReference type="GO" id="GO:0008360">
    <property type="term" value="P:regulation of cell shape"/>
    <property type="evidence" value="ECO:0007669"/>
    <property type="project" value="UniProtKB-KW"/>
</dbReference>
<evidence type="ECO:0000256" key="10">
    <source>
        <dbReference type="HAMAP-Rule" id="MF_02019"/>
    </source>
</evidence>
<name>I4AJF7_BERLS</name>
<dbReference type="GO" id="GO:0008766">
    <property type="term" value="F:UDP-N-acetylmuramoylalanyl-D-glutamyl-2,6-diaminopimelate-D-alanyl-D-alanine ligase activity"/>
    <property type="evidence" value="ECO:0007669"/>
    <property type="project" value="RHEA"/>
</dbReference>
<comment type="function">
    <text evidence="10 11">Involved in cell wall formation. Catalyzes the final step in the synthesis of UDP-N-acetylmuramoyl-pentapeptide, the precursor of murein.</text>
</comment>
<evidence type="ECO:0000256" key="4">
    <source>
        <dbReference type="ARBA" id="ARBA00022741"/>
    </source>
</evidence>
<dbReference type="GO" id="GO:0005524">
    <property type="term" value="F:ATP binding"/>
    <property type="evidence" value="ECO:0007669"/>
    <property type="project" value="UniProtKB-UniRule"/>
</dbReference>
<dbReference type="Gene3D" id="3.90.190.20">
    <property type="entry name" value="Mur ligase, C-terminal domain"/>
    <property type="match status" value="1"/>
</dbReference>
<dbReference type="Gene3D" id="3.40.1390.10">
    <property type="entry name" value="MurE/MurF, N-terminal domain"/>
    <property type="match status" value="1"/>
</dbReference>
<dbReference type="PANTHER" id="PTHR43024:SF1">
    <property type="entry name" value="UDP-N-ACETYLMURAMOYL-TRIPEPTIDE--D-ALANYL-D-ALANINE LIGASE"/>
    <property type="match status" value="1"/>
</dbReference>
<dbReference type="InterPro" id="IPR051046">
    <property type="entry name" value="MurCDEF_CellWall_CoF430Synth"/>
</dbReference>
<dbReference type="STRING" id="880071.Fleli_1682"/>
<accession>I4AJF7</accession>
<dbReference type="InterPro" id="IPR000713">
    <property type="entry name" value="Mur_ligase_N"/>
</dbReference>
<dbReference type="InterPro" id="IPR036615">
    <property type="entry name" value="Mur_ligase_C_dom_sf"/>
</dbReference>
<feature type="domain" description="Mur ligase C-terminal" evidence="13">
    <location>
        <begin position="325"/>
        <end position="442"/>
    </location>
</feature>
<evidence type="ECO:0000256" key="7">
    <source>
        <dbReference type="ARBA" id="ARBA00022984"/>
    </source>
</evidence>
<keyword evidence="16" id="KW-1185">Reference proteome</keyword>
<evidence type="ECO:0000259" key="13">
    <source>
        <dbReference type="Pfam" id="PF02875"/>
    </source>
</evidence>
<evidence type="ECO:0000256" key="1">
    <source>
        <dbReference type="ARBA" id="ARBA00022490"/>
    </source>
</evidence>
<keyword evidence="7 10" id="KW-0573">Peptidoglycan synthesis</keyword>
<proteinExistence type="inferred from homology"/>
<dbReference type="GO" id="GO:0009252">
    <property type="term" value="P:peptidoglycan biosynthetic process"/>
    <property type="evidence" value="ECO:0007669"/>
    <property type="project" value="UniProtKB-UniRule"/>
</dbReference>
<dbReference type="SUPFAM" id="SSF63418">
    <property type="entry name" value="MurE/MurF N-terminal domain"/>
    <property type="match status" value="1"/>
</dbReference>
<feature type="domain" description="Mur ligase central" evidence="14">
    <location>
        <begin position="108"/>
        <end position="292"/>
    </location>
</feature>
<dbReference type="PATRIC" id="fig|880071.3.peg.1656"/>
<dbReference type="RefSeq" id="WP_014797547.1">
    <property type="nucleotide sequence ID" value="NC_018018.1"/>
</dbReference>
<keyword evidence="3 10" id="KW-0132">Cell division</keyword>
<organism evidence="15 16">
    <name type="scientific">Bernardetia litoralis (strain ATCC 23117 / DSM 6794 / NBRC 15988 / NCIMB 1366 / Fx l1 / Sio-4)</name>
    <name type="common">Flexibacter litoralis</name>
    <dbReference type="NCBI Taxonomy" id="880071"/>
    <lineage>
        <taxon>Bacteria</taxon>
        <taxon>Pseudomonadati</taxon>
        <taxon>Bacteroidota</taxon>
        <taxon>Cytophagia</taxon>
        <taxon>Cytophagales</taxon>
        <taxon>Bernardetiaceae</taxon>
        <taxon>Bernardetia</taxon>
    </lineage>
</organism>
<dbReference type="Pfam" id="PF08245">
    <property type="entry name" value="Mur_ligase_M"/>
    <property type="match status" value="1"/>
</dbReference>
<dbReference type="InterPro" id="IPR035911">
    <property type="entry name" value="MurE/MurF_N"/>
</dbReference>
<gene>
    <name evidence="10" type="primary">murF</name>
    <name evidence="15" type="ordered locus">Fleli_1682</name>
</gene>
<dbReference type="GO" id="GO:0005737">
    <property type="term" value="C:cytoplasm"/>
    <property type="evidence" value="ECO:0007669"/>
    <property type="project" value="UniProtKB-SubCell"/>
</dbReference>
<comment type="catalytic activity">
    <reaction evidence="10 11">
        <text>D-alanyl-D-alanine + UDP-N-acetyl-alpha-D-muramoyl-L-alanyl-gamma-D-glutamyl-meso-2,6-diaminopimelate + ATP = UDP-N-acetyl-alpha-D-muramoyl-L-alanyl-gamma-D-glutamyl-meso-2,6-diaminopimeloyl-D-alanyl-D-alanine + ADP + phosphate + H(+)</text>
        <dbReference type="Rhea" id="RHEA:28374"/>
        <dbReference type="ChEBI" id="CHEBI:15378"/>
        <dbReference type="ChEBI" id="CHEBI:30616"/>
        <dbReference type="ChEBI" id="CHEBI:43474"/>
        <dbReference type="ChEBI" id="CHEBI:57822"/>
        <dbReference type="ChEBI" id="CHEBI:61386"/>
        <dbReference type="ChEBI" id="CHEBI:83905"/>
        <dbReference type="ChEBI" id="CHEBI:456216"/>
        <dbReference type="EC" id="6.3.2.10"/>
    </reaction>
</comment>
<dbReference type="EC" id="6.3.2.10" evidence="10 11"/>
<evidence type="ECO:0000259" key="14">
    <source>
        <dbReference type="Pfam" id="PF08245"/>
    </source>
</evidence>
<dbReference type="GO" id="GO:0047480">
    <property type="term" value="F:UDP-N-acetylmuramoyl-tripeptide-D-alanyl-D-alanine ligase activity"/>
    <property type="evidence" value="ECO:0007669"/>
    <property type="project" value="UniProtKB-UniRule"/>
</dbReference>
<comment type="similarity">
    <text evidence="10">Belongs to the MurCDEF family. MurF subfamily.</text>
</comment>
<feature type="binding site" evidence="10">
    <location>
        <begin position="110"/>
        <end position="116"/>
    </location>
    <ligand>
        <name>ATP</name>
        <dbReference type="ChEBI" id="CHEBI:30616"/>
    </ligand>
</feature>
<comment type="pathway">
    <text evidence="10 11">Cell wall biogenesis; peptidoglycan biosynthesis.</text>
</comment>
<dbReference type="GO" id="GO:0051301">
    <property type="term" value="P:cell division"/>
    <property type="evidence" value="ECO:0007669"/>
    <property type="project" value="UniProtKB-KW"/>
</dbReference>
<dbReference type="KEGG" id="fli:Fleli_1682"/>
<dbReference type="Pfam" id="PF01225">
    <property type="entry name" value="Mur_ligase"/>
    <property type="match status" value="1"/>
</dbReference>
<dbReference type="InterPro" id="IPR036565">
    <property type="entry name" value="Mur-like_cat_sf"/>
</dbReference>
<evidence type="ECO:0000256" key="2">
    <source>
        <dbReference type="ARBA" id="ARBA00022598"/>
    </source>
</evidence>
<comment type="subcellular location">
    <subcellularLocation>
        <location evidence="10 11">Cytoplasm</location>
    </subcellularLocation>
</comment>
<keyword evidence="9 10" id="KW-0961">Cell wall biogenesis/degradation</keyword>
<keyword evidence="6 10" id="KW-0133">Cell shape</keyword>
<evidence type="ECO:0000256" key="5">
    <source>
        <dbReference type="ARBA" id="ARBA00022840"/>
    </source>
</evidence>
<dbReference type="Gene3D" id="3.40.1190.10">
    <property type="entry name" value="Mur-like, catalytic domain"/>
    <property type="match status" value="1"/>
</dbReference>
<dbReference type="EMBL" id="CP003345">
    <property type="protein sequence ID" value="AFM04092.1"/>
    <property type="molecule type" value="Genomic_DNA"/>
</dbReference>
<keyword evidence="5 10" id="KW-0067">ATP-binding</keyword>
<evidence type="ECO:0000256" key="8">
    <source>
        <dbReference type="ARBA" id="ARBA00023306"/>
    </source>
</evidence>
<dbReference type="HAMAP" id="MF_02019">
    <property type="entry name" value="MurF"/>
    <property type="match status" value="1"/>
</dbReference>
<reference evidence="16" key="1">
    <citation type="submission" date="2012-06" db="EMBL/GenBank/DDBJ databases">
        <title>The complete genome of Flexibacter litoralis DSM 6794.</title>
        <authorList>
            <person name="Lucas S."/>
            <person name="Copeland A."/>
            <person name="Lapidus A."/>
            <person name="Glavina del Rio T."/>
            <person name="Dalin E."/>
            <person name="Tice H."/>
            <person name="Bruce D."/>
            <person name="Goodwin L."/>
            <person name="Pitluck S."/>
            <person name="Peters L."/>
            <person name="Ovchinnikova G."/>
            <person name="Lu M."/>
            <person name="Kyrpides N."/>
            <person name="Mavromatis K."/>
            <person name="Ivanova N."/>
            <person name="Brettin T."/>
            <person name="Detter J.C."/>
            <person name="Han C."/>
            <person name="Larimer F."/>
            <person name="Land M."/>
            <person name="Hauser L."/>
            <person name="Markowitz V."/>
            <person name="Cheng J.-F."/>
            <person name="Hugenholtz P."/>
            <person name="Woyke T."/>
            <person name="Wu D."/>
            <person name="Spring S."/>
            <person name="Lang E."/>
            <person name="Kopitz M."/>
            <person name="Brambilla E."/>
            <person name="Klenk H.-P."/>
            <person name="Eisen J.A."/>
        </authorList>
    </citation>
    <scope>NUCLEOTIDE SEQUENCE [LARGE SCALE GENOMIC DNA]</scope>
    <source>
        <strain evidence="16">ATCC 23117 / DSM 6794 / NBRC 15988 / NCIMB 1366 / Sio-4</strain>
    </source>
</reference>
<dbReference type="SUPFAM" id="SSF53244">
    <property type="entry name" value="MurD-like peptide ligases, peptide-binding domain"/>
    <property type="match status" value="1"/>
</dbReference>
<keyword evidence="2 10" id="KW-0436">Ligase</keyword>
<evidence type="ECO:0000313" key="15">
    <source>
        <dbReference type="EMBL" id="AFM04092.1"/>
    </source>
</evidence>
<dbReference type="HOGENOM" id="CLU_031507_1_2_10"/>
<keyword evidence="8 10" id="KW-0131">Cell cycle</keyword>
<dbReference type="NCBIfam" id="TIGR01143">
    <property type="entry name" value="murF"/>
    <property type="match status" value="1"/>
</dbReference>
<dbReference type="PANTHER" id="PTHR43024">
    <property type="entry name" value="UDP-N-ACETYLMURAMOYL-TRIPEPTIDE--D-ALANYL-D-ALANINE LIGASE"/>
    <property type="match status" value="1"/>
</dbReference>
<protein>
    <recommendedName>
        <fullName evidence="10 11">UDP-N-acetylmuramoyl-tripeptide--D-alanyl-D-alanine ligase</fullName>
        <ecNumber evidence="10 11">6.3.2.10</ecNumber>
    </recommendedName>
    <alternativeName>
        <fullName evidence="10">D-alanyl-D-alanine-adding enzyme</fullName>
    </alternativeName>
</protein>
<evidence type="ECO:0000256" key="11">
    <source>
        <dbReference type="RuleBase" id="RU004136"/>
    </source>
</evidence>
<dbReference type="Pfam" id="PF02875">
    <property type="entry name" value="Mur_ligase_C"/>
    <property type="match status" value="1"/>
</dbReference>
<sequence>MTTLPILYEIFLESSSISTDTRSVKKNDLFFALKGDNFDGNKFAYQALEKGASHVVVDDASVIPAFDEHNKQKLAYKNQYLLVDNVLESLQKLANFHRKQFTIPFIGITGSNGKTTTKELLRSVLSQKFKTYSTEGNLNNHIGVPLTILRMPKNTEIAIIEMGANKVGDIAELCKIAEPNFGMITNIGNSHLEGFGSYEGVLRGKTELYQSLIKNNGTVFINSDDSVLMNMEKRFESEKVIKYGTDPMENNYYLAILSESVPVITYKDEKNNKIKTQLTGAYNFPNILSALAFGKFFGLSSSQMNKGIFDYLPKNNRSQVEERTETKNTLILDAYNANPDSMKAALLHLEELPKNGKQKIAILADMFELGKESFAKHKQVLDLALQLKIDKLIVCGTDFQKAKSTGNLISSLVLSFDDKKELTEYLQENPITESIILLKGSRGMGLETVVELL</sequence>
<dbReference type="InterPro" id="IPR004101">
    <property type="entry name" value="Mur_ligase_C"/>
</dbReference>
<dbReference type="OrthoDB" id="9801978at2"/>
<evidence type="ECO:0000256" key="3">
    <source>
        <dbReference type="ARBA" id="ARBA00022618"/>
    </source>
</evidence>
<dbReference type="Proteomes" id="UP000006054">
    <property type="component" value="Chromosome"/>
</dbReference>
<dbReference type="SUPFAM" id="SSF53623">
    <property type="entry name" value="MurD-like peptide ligases, catalytic domain"/>
    <property type="match status" value="1"/>
</dbReference>
<keyword evidence="1 10" id="KW-0963">Cytoplasm</keyword>
<dbReference type="InterPro" id="IPR005863">
    <property type="entry name" value="UDP-N-AcMur_synth"/>
</dbReference>
<evidence type="ECO:0000256" key="6">
    <source>
        <dbReference type="ARBA" id="ARBA00022960"/>
    </source>
</evidence>
<evidence type="ECO:0000256" key="9">
    <source>
        <dbReference type="ARBA" id="ARBA00023316"/>
    </source>
</evidence>
<dbReference type="GO" id="GO:0071555">
    <property type="term" value="P:cell wall organization"/>
    <property type="evidence" value="ECO:0007669"/>
    <property type="project" value="UniProtKB-KW"/>
</dbReference>